<dbReference type="PIRSF" id="PIRSF006305">
    <property type="entry name" value="Maf"/>
    <property type="match status" value="1"/>
</dbReference>
<dbReference type="GO" id="GO:0036221">
    <property type="term" value="F:UTP diphosphatase activity"/>
    <property type="evidence" value="ECO:0007669"/>
    <property type="project" value="RHEA"/>
</dbReference>
<dbReference type="GO" id="GO:0036218">
    <property type="term" value="F:dTTP diphosphatase activity"/>
    <property type="evidence" value="ECO:0007669"/>
    <property type="project" value="RHEA"/>
</dbReference>
<dbReference type="OrthoDB" id="9807767at2"/>
<dbReference type="InterPro" id="IPR003697">
    <property type="entry name" value="Maf-like"/>
</dbReference>
<name>A0A1Y4T345_9FIRM</name>
<evidence type="ECO:0000256" key="3">
    <source>
        <dbReference type="HAMAP-Rule" id="MF_00528"/>
    </source>
</evidence>
<dbReference type="GO" id="GO:0009117">
    <property type="term" value="P:nucleotide metabolic process"/>
    <property type="evidence" value="ECO:0007669"/>
    <property type="project" value="UniProtKB-KW"/>
</dbReference>
<keyword evidence="3" id="KW-0963">Cytoplasm</keyword>
<dbReference type="PANTHER" id="PTHR43213">
    <property type="entry name" value="BIFUNCTIONAL DTTP/UTP PYROPHOSPHATASE/METHYLTRANSFERASE PROTEIN-RELATED"/>
    <property type="match status" value="1"/>
</dbReference>
<keyword evidence="5" id="KW-1185">Reference proteome</keyword>
<dbReference type="AlphaFoldDB" id="A0A1Y4T345"/>
<feature type="site" description="Important for substrate specificity" evidence="3">
    <location>
        <position position="13"/>
    </location>
</feature>
<proteinExistence type="inferred from homology"/>
<feature type="site" description="Important for substrate specificity" evidence="3">
    <location>
        <position position="71"/>
    </location>
</feature>
<dbReference type="RefSeq" id="WP_087357489.1">
    <property type="nucleotide sequence ID" value="NZ_AP031415.1"/>
</dbReference>
<comment type="subcellular location">
    <subcellularLocation>
        <location evidence="3">Cytoplasm</location>
    </subcellularLocation>
</comment>
<dbReference type="HAMAP" id="MF_00528">
    <property type="entry name" value="Maf"/>
    <property type="match status" value="1"/>
</dbReference>
<dbReference type="NCBIfam" id="TIGR00172">
    <property type="entry name" value="maf"/>
    <property type="match status" value="1"/>
</dbReference>
<dbReference type="Proteomes" id="UP000195305">
    <property type="component" value="Unassembled WGS sequence"/>
</dbReference>
<keyword evidence="3" id="KW-0546">Nucleotide metabolism</keyword>
<evidence type="ECO:0000256" key="2">
    <source>
        <dbReference type="ARBA" id="ARBA00022801"/>
    </source>
</evidence>
<gene>
    <name evidence="4" type="ORF">B5E75_03935</name>
</gene>
<evidence type="ECO:0000313" key="5">
    <source>
        <dbReference type="Proteomes" id="UP000195305"/>
    </source>
</evidence>
<comment type="catalytic activity">
    <reaction evidence="3">
        <text>UTP + H2O = UMP + diphosphate + H(+)</text>
        <dbReference type="Rhea" id="RHEA:29395"/>
        <dbReference type="ChEBI" id="CHEBI:15377"/>
        <dbReference type="ChEBI" id="CHEBI:15378"/>
        <dbReference type="ChEBI" id="CHEBI:33019"/>
        <dbReference type="ChEBI" id="CHEBI:46398"/>
        <dbReference type="ChEBI" id="CHEBI:57865"/>
        <dbReference type="EC" id="3.6.1.9"/>
    </reaction>
</comment>
<keyword evidence="2 3" id="KW-0378">Hydrolase</keyword>
<comment type="function">
    <text evidence="3">Nucleoside triphosphate pyrophosphatase that hydrolyzes dTTP and UTP. May have a dual role in cell division arrest and in preventing the incorporation of modified nucleotides into cellular nucleic acids.</text>
</comment>
<dbReference type="GO" id="GO:0005737">
    <property type="term" value="C:cytoplasm"/>
    <property type="evidence" value="ECO:0007669"/>
    <property type="project" value="UniProtKB-SubCell"/>
</dbReference>
<comment type="cofactor">
    <cofactor evidence="1 3">
        <name>a divalent metal cation</name>
        <dbReference type="ChEBI" id="CHEBI:60240"/>
    </cofactor>
</comment>
<comment type="similarity">
    <text evidence="3">Belongs to the Maf family. YhdE subfamily.</text>
</comment>
<dbReference type="InterPro" id="IPR029001">
    <property type="entry name" value="ITPase-like_fam"/>
</dbReference>
<evidence type="ECO:0000313" key="4">
    <source>
        <dbReference type="EMBL" id="OUQ35413.1"/>
    </source>
</evidence>
<dbReference type="CDD" id="cd00555">
    <property type="entry name" value="Maf"/>
    <property type="match status" value="1"/>
</dbReference>
<comment type="catalytic activity">
    <reaction evidence="3">
        <text>dTTP + H2O = dTMP + diphosphate + H(+)</text>
        <dbReference type="Rhea" id="RHEA:28534"/>
        <dbReference type="ChEBI" id="CHEBI:15377"/>
        <dbReference type="ChEBI" id="CHEBI:15378"/>
        <dbReference type="ChEBI" id="CHEBI:33019"/>
        <dbReference type="ChEBI" id="CHEBI:37568"/>
        <dbReference type="ChEBI" id="CHEBI:63528"/>
        <dbReference type="EC" id="3.6.1.9"/>
    </reaction>
</comment>
<evidence type="ECO:0000256" key="1">
    <source>
        <dbReference type="ARBA" id="ARBA00001968"/>
    </source>
</evidence>
<comment type="caution">
    <text evidence="4">The sequence shown here is derived from an EMBL/GenBank/DDBJ whole genome shotgun (WGS) entry which is preliminary data.</text>
</comment>
<feature type="active site" description="Proton acceptor" evidence="3">
    <location>
        <position position="70"/>
    </location>
</feature>
<feature type="site" description="Important for substrate specificity" evidence="3">
    <location>
        <position position="152"/>
    </location>
</feature>
<sequence>MTKKIILASTSPRRKELLEREGIDFLVDASFVDETLNESLPIEKRLCDLAQRKAFPIHQKYPDDIVIGADTIVYFEDEVIGKAQDERMARHILERLSHQKHLVYTAVAIYIGHDIKTFCEKTEVYFRDISSLIPDYLASKEWVGKAGAYGIQGKADCFVDHIVGDLDNVIGLPVTKVMECLHQK</sequence>
<protein>
    <recommendedName>
        <fullName evidence="3">dTTP/UTP pyrophosphatase</fullName>
        <shortName evidence="3">dTTPase/UTPase</shortName>
        <ecNumber evidence="3">3.6.1.9</ecNumber>
    </recommendedName>
    <alternativeName>
        <fullName evidence="3">Nucleoside triphosphate pyrophosphatase</fullName>
    </alternativeName>
    <alternativeName>
        <fullName evidence="3">Nucleotide pyrophosphatase</fullName>
        <shortName evidence="3">Nucleotide PPase</shortName>
    </alternativeName>
</protein>
<accession>A0A1Y4T345</accession>
<dbReference type="Gene3D" id="3.90.950.10">
    <property type="match status" value="1"/>
</dbReference>
<organism evidence="4 5">
    <name type="scientific">Massilimicrobiota timonensis</name>
    <dbReference type="NCBI Taxonomy" id="1776392"/>
    <lineage>
        <taxon>Bacteria</taxon>
        <taxon>Bacillati</taxon>
        <taxon>Bacillota</taxon>
        <taxon>Erysipelotrichia</taxon>
        <taxon>Erysipelotrichales</taxon>
        <taxon>Erysipelotrichaceae</taxon>
        <taxon>Massilimicrobiota</taxon>
    </lineage>
</organism>
<reference evidence="4 5" key="1">
    <citation type="journal article" date="2018" name="BMC Genomics">
        <title>Whole genome sequencing and function prediction of 133 gut anaerobes isolated from chicken caecum in pure cultures.</title>
        <authorList>
            <person name="Medvecky M."/>
            <person name="Cejkova D."/>
            <person name="Polansky O."/>
            <person name="Karasova D."/>
            <person name="Kubasova T."/>
            <person name="Cizek A."/>
            <person name="Rychlik I."/>
        </authorList>
    </citation>
    <scope>NUCLEOTIDE SEQUENCE [LARGE SCALE GENOMIC DNA]</scope>
    <source>
        <strain evidence="4 5">An13</strain>
    </source>
</reference>
<dbReference type="PANTHER" id="PTHR43213:SF5">
    <property type="entry name" value="BIFUNCTIONAL DTTP_UTP PYROPHOSPHATASE_METHYLTRANSFERASE PROTEIN-RELATED"/>
    <property type="match status" value="1"/>
</dbReference>
<dbReference type="Pfam" id="PF02545">
    <property type="entry name" value="Maf"/>
    <property type="match status" value="1"/>
</dbReference>
<dbReference type="SUPFAM" id="SSF52972">
    <property type="entry name" value="ITPase-like"/>
    <property type="match status" value="1"/>
</dbReference>
<dbReference type="EMBL" id="NFLJ01000008">
    <property type="protein sequence ID" value="OUQ35413.1"/>
    <property type="molecule type" value="Genomic_DNA"/>
</dbReference>
<comment type="caution">
    <text evidence="3">Lacks conserved residue(s) required for the propagation of feature annotation.</text>
</comment>
<dbReference type="EC" id="3.6.1.9" evidence="3"/>